<protein>
    <recommendedName>
        <fullName evidence="4">Retrotransposon gag domain-containing protein</fullName>
    </recommendedName>
</protein>
<evidence type="ECO:0000313" key="3">
    <source>
        <dbReference type="Proteomes" id="UP000825729"/>
    </source>
</evidence>
<evidence type="ECO:0008006" key="4">
    <source>
        <dbReference type="Google" id="ProtNLM"/>
    </source>
</evidence>
<feature type="region of interest" description="Disordered" evidence="1">
    <location>
        <begin position="221"/>
        <end position="284"/>
    </location>
</feature>
<dbReference type="EMBL" id="JAINDJ010000004">
    <property type="protein sequence ID" value="KAG9450068.1"/>
    <property type="molecule type" value="Genomic_DNA"/>
</dbReference>
<evidence type="ECO:0000256" key="1">
    <source>
        <dbReference type="SAM" id="MobiDB-lite"/>
    </source>
</evidence>
<dbReference type="AlphaFoldDB" id="A0AAV7EMJ7"/>
<organism evidence="2 3">
    <name type="scientific">Aristolochia fimbriata</name>
    <name type="common">White veined hardy Dutchman's pipe vine</name>
    <dbReference type="NCBI Taxonomy" id="158543"/>
    <lineage>
        <taxon>Eukaryota</taxon>
        <taxon>Viridiplantae</taxon>
        <taxon>Streptophyta</taxon>
        <taxon>Embryophyta</taxon>
        <taxon>Tracheophyta</taxon>
        <taxon>Spermatophyta</taxon>
        <taxon>Magnoliopsida</taxon>
        <taxon>Magnoliidae</taxon>
        <taxon>Piperales</taxon>
        <taxon>Aristolochiaceae</taxon>
        <taxon>Aristolochia</taxon>
    </lineage>
</organism>
<gene>
    <name evidence="2" type="ORF">H6P81_010033</name>
</gene>
<evidence type="ECO:0000313" key="2">
    <source>
        <dbReference type="EMBL" id="KAG9450068.1"/>
    </source>
</evidence>
<keyword evidence="3" id="KW-1185">Reference proteome</keyword>
<dbReference type="PANTHER" id="PTHR33223">
    <property type="entry name" value="CCHC-TYPE DOMAIN-CONTAINING PROTEIN"/>
    <property type="match status" value="1"/>
</dbReference>
<dbReference type="PANTHER" id="PTHR33223:SF11">
    <property type="entry name" value="ELEMENT PROTEIN, PUTATIVE-RELATED"/>
    <property type="match status" value="1"/>
</dbReference>
<dbReference type="Proteomes" id="UP000825729">
    <property type="component" value="Unassembled WGS sequence"/>
</dbReference>
<sequence length="354" mass="40203">MRSFSEVWCSSTNTIFTREGELSISLWDLYRLGGLPLSGSVYDEATPMVADFTQSRSMPLPESLQYLFLAYYRLFCRLKTSDLEGFSEVPMSEWVSFWFRAKKDAQPIADTWVDRGRTTGSMIRDRSAIQDQPLSKLGVPVALADEFSGLAIEDPNDDLEIFLDLCATFKYNGVSDDAIRLRLFKFTLAGRAKTWLNTLPAGSIATSEDLQKKFLKRSRGALPSNSEVNPKEQVKAITRRNGKTLEELLPKEQPAIEEEKNKKGEREKVSPPASPRKKKGKDALPITDIDVRNLSYPSRAKTDILESSFARFLEIFKNLHINIPLLEAWKQMPLYGKFLKEVLSGRRKMEEQGI</sequence>
<name>A0AAV7EMJ7_ARIFI</name>
<proteinExistence type="predicted"/>
<comment type="caution">
    <text evidence="2">The sequence shown here is derived from an EMBL/GenBank/DDBJ whole genome shotgun (WGS) entry which is preliminary data.</text>
</comment>
<reference evidence="2 3" key="1">
    <citation type="submission" date="2021-07" db="EMBL/GenBank/DDBJ databases">
        <title>The Aristolochia fimbriata genome: insights into angiosperm evolution, floral development and chemical biosynthesis.</title>
        <authorList>
            <person name="Jiao Y."/>
        </authorList>
    </citation>
    <scope>NUCLEOTIDE SEQUENCE [LARGE SCALE GENOMIC DNA]</scope>
    <source>
        <strain evidence="2">IBCAS-2021</strain>
        <tissue evidence="2">Leaf</tissue>
    </source>
</reference>
<feature type="compositionally biased region" description="Basic and acidic residues" evidence="1">
    <location>
        <begin position="257"/>
        <end position="269"/>
    </location>
</feature>
<accession>A0AAV7EMJ7</accession>